<dbReference type="Pfam" id="PF00348">
    <property type="entry name" value="polyprenyl_synt"/>
    <property type="match status" value="1"/>
</dbReference>
<dbReference type="PANTHER" id="PTHR12001">
    <property type="entry name" value="GERANYLGERANYL PYROPHOSPHATE SYNTHASE"/>
    <property type="match status" value="1"/>
</dbReference>
<comment type="caution">
    <text evidence="4">The sequence shown here is derived from an EMBL/GenBank/DDBJ whole genome shotgun (WGS) entry which is preliminary data.</text>
</comment>
<evidence type="ECO:0000313" key="4">
    <source>
        <dbReference type="EMBL" id="NGO06296.1"/>
    </source>
</evidence>
<dbReference type="Proteomes" id="UP000472335">
    <property type="component" value="Unassembled WGS sequence"/>
</dbReference>
<evidence type="ECO:0000256" key="1">
    <source>
        <dbReference type="ARBA" id="ARBA00022723"/>
    </source>
</evidence>
<dbReference type="Gene3D" id="1.10.600.10">
    <property type="entry name" value="Farnesyl Diphosphate Synthase"/>
    <property type="match status" value="1"/>
</dbReference>
<dbReference type="GO" id="GO:0046872">
    <property type="term" value="F:metal ion binding"/>
    <property type="evidence" value="ECO:0007669"/>
    <property type="project" value="UniProtKB-KW"/>
</dbReference>
<dbReference type="EMBL" id="JAAKZY010000002">
    <property type="protein sequence ID" value="NGO06296.1"/>
    <property type="molecule type" value="Genomic_DNA"/>
</dbReference>
<keyword evidence="1" id="KW-0479">Metal-binding</keyword>
<organism evidence="4 5">
    <name type="scientific">Streptomyces scabichelini</name>
    <dbReference type="NCBI Taxonomy" id="2711217"/>
    <lineage>
        <taxon>Bacteria</taxon>
        <taxon>Bacillati</taxon>
        <taxon>Actinomycetota</taxon>
        <taxon>Actinomycetes</taxon>
        <taxon>Kitasatosporales</taxon>
        <taxon>Streptomycetaceae</taxon>
        <taxon>Streptomyces</taxon>
    </lineage>
</organism>
<dbReference type="SUPFAM" id="SSF48576">
    <property type="entry name" value="Terpenoid synthases"/>
    <property type="match status" value="1"/>
</dbReference>
<dbReference type="SFLD" id="SFLDS00005">
    <property type="entry name" value="Isoprenoid_Synthase_Type_I"/>
    <property type="match status" value="1"/>
</dbReference>
<evidence type="ECO:0000256" key="3">
    <source>
        <dbReference type="RuleBase" id="RU004466"/>
    </source>
</evidence>
<dbReference type="GO" id="GO:0008299">
    <property type="term" value="P:isoprenoid biosynthetic process"/>
    <property type="evidence" value="ECO:0007669"/>
    <property type="project" value="InterPro"/>
</dbReference>
<dbReference type="InterPro" id="IPR033749">
    <property type="entry name" value="Polyprenyl_synt_CS"/>
</dbReference>
<keyword evidence="2" id="KW-0460">Magnesium</keyword>
<dbReference type="GO" id="GO:0004659">
    <property type="term" value="F:prenyltransferase activity"/>
    <property type="evidence" value="ECO:0007669"/>
    <property type="project" value="InterPro"/>
</dbReference>
<gene>
    <name evidence="4" type="ORF">G5C60_00995</name>
</gene>
<dbReference type="RefSeq" id="WP_165254217.1">
    <property type="nucleotide sequence ID" value="NZ_JAAKZY010000002.1"/>
</dbReference>
<reference evidence="4 5" key="1">
    <citation type="submission" date="2020-02" db="EMBL/GenBank/DDBJ databases">
        <title>Whole-genome analyses of novel actinobacteria.</title>
        <authorList>
            <person name="Sahin N."/>
            <person name="Gencbay T."/>
        </authorList>
    </citation>
    <scope>NUCLEOTIDE SEQUENCE [LARGE SCALE GENOMIC DNA]</scope>
    <source>
        <strain evidence="4 5">HC44</strain>
    </source>
</reference>
<comment type="similarity">
    <text evidence="3">Belongs to the FPP/GGPP synthase family.</text>
</comment>
<keyword evidence="3" id="KW-0808">Transferase</keyword>
<protein>
    <submittedName>
        <fullName evidence="4">Polyprenyl synthetase family protein</fullName>
    </submittedName>
</protein>
<evidence type="ECO:0000256" key="2">
    <source>
        <dbReference type="ARBA" id="ARBA00022842"/>
    </source>
</evidence>
<sequence>MNIAIRPSTLDVGELLRRARELTGPVLQNVVAGLPEPTRTVARHHFGWRDTAGRPAQGDWGKGVRGALALGSAQACGGPMSLAVHAAAGVELVHNFSLLHDDLMDNDHIRRGRPTAWSLFGDAQAVLAGDALLVMALKVLITEQASELTANAVRELSDALLGLLAGQGDDLDFEKRTDVRPDDCLRMAAGKTASLFTGACALGAIAVSAEPDRVGGLRAFGHHVGLAFQLSDDVLGIWGDSAISGKPVGADLQRRKKSFPVVAALSSDTRAGRQLAELYDRTERLSDAGIRRATRLIEEAGGLERTRQEIARRHVFALDRLASVSPEPEGERMLRSIADLAMHRRA</sequence>
<dbReference type="PROSITE" id="PS00723">
    <property type="entry name" value="POLYPRENYL_SYNTHASE_1"/>
    <property type="match status" value="1"/>
</dbReference>
<keyword evidence="5" id="KW-1185">Reference proteome</keyword>
<dbReference type="PROSITE" id="PS00444">
    <property type="entry name" value="POLYPRENYL_SYNTHASE_2"/>
    <property type="match status" value="1"/>
</dbReference>
<dbReference type="InterPro" id="IPR008949">
    <property type="entry name" value="Isoprenoid_synthase_dom_sf"/>
</dbReference>
<dbReference type="PANTHER" id="PTHR12001:SF86">
    <property type="entry name" value="GERANYLGERANYL DIPHOSPHATE SYNTHASE"/>
    <property type="match status" value="1"/>
</dbReference>
<name>A0A6G4UX59_9ACTN</name>
<dbReference type="AlphaFoldDB" id="A0A6G4UX59"/>
<evidence type="ECO:0000313" key="5">
    <source>
        <dbReference type="Proteomes" id="UP000472335"/>
    </source>
</evidence>
<dbReference type="SFLD" id="SFLDG01017">
    <property type="entry name" value="Polyprenyl_Transferase_Like"/>
    <property type="match status" value="1"/>
</dbReference>
<dbReference type="InterPro" id="IPR000092">
    <property type="entry name" value="Polyprenyl_synt"/>
</dbReference>
<proteinExistence type="inferred from homology"/>
<dbReference type="CDD" id="cd00685">
    <property type="entry name" value="Trans_IPPS_HT"/>
    <property type="match status" value="1"/>
</dbReference>
<accession>A0A6G4UX59</accession>